<dbReference type="STRING" id="1802126.A3B25_03535"/>
<sequence length="286" mass="31554">MIRKNNYSALVIVLLFGLCVFVWGNIVFTKADSRPVFYFLDVGQGDSELIIFPGNVKIMTDAGPDQKVIKSLERATHGDTYIDIGIISHQQLDHFNGFNYLLEKYKFGAFVINGRDDTETAKEWPALLKKIKERNIPLITLRGGDGILYQSSSIAIISPNGDYLQSGEPNDTGFVELVKTGSARAIFTADIGANVEEYISKKFDISADILKVAHHGSKFSSSELFLVAVNPKIAVIEVGKNNVYHHPTKEALGRLGNAARNVFRTDENGTVKVVVVGNKLSVFTDR</sequence>
<dbReference type="EMBL" id="MHNW01000004">
    <property type="protein sequence ID" value="OGZ54662.1"/>
    <property type="molecule type" value="Genomic_DNA"/>
</dbReference>
<dbReference type="Gene3D" id="3.60.15.10">
    <property type="entry name" value="Ribonuclease Z/Hydroxyacylglutathione hydrolase-like"/>
    <property type="match status" value="1"/>
</dbReference>
<gene>
    <name evidence="1" type="ORF">A3B25_03535</name>
</gene>
<dbReference type="SUPFAM" id="SSF56281">
    <property type="entry name" value="Metallo-hydrolase/oxidoreductase"/>
    <property type="match status" value="1"/>
</dbReference>
<dbReference type="InterPro" id="IPR035681">
    <property type="entry name" value="ComA-like_MBL"/>
</dbReference>
<dbReference type="InterPro" id="IPR036866">
    <property type="entry name" value="RibonucZ/Hydroxyglut_hydro"/>
</dbReference>
<proteinExistence type="predicted"/>
<organism evidence="1 2">
    <name type="scientific">Candidatus Ryanbacteria bacterium RIFCSPLOWO2_01_FULL_48_26</name>
    <dbReference type="NCBI Taxonomy" id="1802126"/>
    <lineage>
        <taxon>Bacteria</taxon>
        <taxon>Candidatus Ryaniibacteriota</taxon>
    </lineage>
</organism>
<dbReference type="CDD" id="cd07731">
    <property type="entry name" value="ComA-like_MBL-fold"/>
    <property type="match status" value="1"/>
</dbReference>
<dbReference type="PANTHER" id="PTHR30619">
    <property type="entry name" value="DNA INTERNALIZATION/COMPETENCE PROTEIN COMEC/REC2"/>
    <property type="match status" value="1"/>
</dbReference>
<accession>A0A1G2GWU4</accession>
<evidence type="ECO:0000313" key="1">
    <source>
        <dbReference type="EMBL" id="OGZ54662.1"/>
    </source>
</evidence>
<dbReference type="AlphaFoldDB" id="A0A1G2GWU4"/>
<evidence type="ECO:0000313" key="2">
    <source>
        <dbReference type="Proteomes" id="UP000179106"/>
    </source>
</evidence>
<protein>
    <recommendedName>
        <fullName evidence="3">Metallo-beta-lactamase domain-containing protein</fullName>
    </recommendedName>
</protein>
<dbReference type="InterPro" id="IPR052159">
    <property type="entry name" value="Competence_DNA_uptake"/>
</dbReference>
<evidence type="ECO:0008006" key="3">
    <source>
        <dbReference type="Google" id="ProtNLM"/>
    </source>
</evidence>
<comment type="caution">
    <text evidence="1">The sequence shown here is derived from an EMBL/GenBank/DDBJ whole genome shotgun (WGS) entry which is preliminary data.</text>
</comment>
<dbReference type="Proteomes" id="UP000179106">
    <property type="component" value="Unassembled WGS sequence"/>
</dbReference>
<dbReference type="PANTHER" id="PTHR30619:SF1">
    <property type="entry name" value="RECOMBINATION PROTEIN 2"/>
    <property type="match status" value="1"/>
</dbReference>
<name>A0A1G2GWU4_9BACT</name>
<reference evidence="1 2" key="1">
    <citation type="journal article" date="2016" name="Nat. Commun.">
        <title>Thousands of microbial genomes shed light on interconnected biogeochemical processes in an aquifer system.</title>
        <authorList>
            <person name="Anantharaman K."/>
            <person name="Brown C.T."/>
            <person name="Hug L.A."/>
            <person name="Sharon I."/>
            <person name="Castelle C.J."/>
            <person name="Probst A.J."/>
            <person name="Thomas B.C."/>
            <person name="Singh A."/>
            <person name="Wilkins M.J."/>
            <person name="Karaoz U."/>
            <person name="Brodie E.L."/>
            <person name="Williams K.H."/>
            <person name="Hubbard S.S."/>
            <person name="Banfield J.F."/>
        </authorList>
    </citation>
    <scope>NUCLEOTIDE SEQUENCE [LARGE SCALE GENOMIC DNA]</scope>
</reference>